<gene>
    <name evidence="3" type="ORF">LBU54_01385</name>
</gene>
<sequence>MVGNDIVDIELAKRQSDWQRPRYLDKIFNLQEQQLIYASNEPTIMVWKLWSMKEAAYKLYTQVCPSRFYNPKAFTCNLKNGETVRYKSFLCETNTKTTIHYILSEARLKNKLTTSKVINLENISHMNQGKTFEKEALKLFATERKYLEKNLKYAKTPFGVPLIYYKSKKYNISISHHGKFGAIAIA</sequence>
<protein>
    <submittedName>
        <fullName evidence="3">4'-phosphopantetheinyl transferase superfamily protein</fullName>
    </submittedName>
</protein>
<organism evidence="3 4">
    <name type="scientific">Winogradskyella alexanderae</name>
    <dbReference type="NCBI Taxonomy" id="2877123"/>
    <lineage>
        <taxon>Bacteria</taxon>
        <taxon>Pseudomonadati</taxon>
        <taxon>Bacteroidota</taxon>
        <taxon>Flavobacteriia</taxon>
        <taxon>Flavobacteriales</taxon>
        <taxon>Flavobacteriaceae</taxon>
        <taxon>Winogradskyella</taxon>
    </lineage>
</organism>
<keyword evidence="4" id="KW-1185">Reference proteome</keyword>
<name>A0ABS7XNY9_9FLAO</name>
<keyword evidence="1 3" id="KW-0808">Transferase</keyword>
<dbReference type="InterPro" id="IPR008278">
    <property type="entry name" value="4-PPantetheinyl_Trfase_dom"/>
</dbReference>
<dbReference type="Proteomes" id="UP001198901">
    <property type="component" value="Unassembled WGS sequence"/>
</dbReference>
<dbReference type="RefSeq" id="WP_224524517.1">
    <property type="nucleotide sequence ID" value="NZ_JAIUJR010000001.1"/>
</dbReference>
<accession>A0ABS7XNY9</accession>
<reference evidence="4" key="1">
    <citation type="submission" date="2023-07" db="EMBL/GenBank/DDBJ databases">
        <authorList>
            <person name="Yue Y."/>
        </authorList>
    </citation>
    <scope>NUCLEOTIDE SEQUENCE [LARGE SCALE GENOMIC DNA]</scope>
    <source>
        <strain evidence="4">D23</strain>
    </source>
</reference>
<evidence type="ECO:0000313" key="4">
    <source>
        <dbReference type="Proteomes" id="UP001198901"/>
    </source>
</evidence>
<evidence type="ECO:0000256" key="1">
    <source>
        <dbReference type="ARBA" id="ARBA00022679"/>
    </source>
</evidence>
<dbReference type="Pfam" id="PF01648">
    <property type="entry name" value="ACPS"/>
    <property type="match status" value="1"/>
</dbReference>
<feature type="domain" description="4'-phosphopantetheinyl transferase" evidence="2">
    <location>
        <begin position="2"/>
        <end position="96"/>
    </location>
</feature>
<proteinExistence type="predicted"/>
<comment type="caution">
    <text evidence="3">The sequence shown here is derived from an EMBL/GenBank/DDBJ whole genome shotgun (WGS) entry which is preliminary data.</text>
</comment>
<evidence type="ECO:0000313" key="3">
    <source>
        <dbReference type="EMBL" id="MCA0131219.1"/>
    </source>
</evidence>
<dbReference type="Gene3D" id="3.90.470.20">
    <property type="entry name" value="4'-phosphopantetheinyl transferase domain"/>
    <property type="match status" value="1"/>
</dbReference>
<dbReference type="SUPFAM" id="SSF56214">
    <property type="entry name" value="4'-phosphopantetheinyl transferase"/>
    <property type="match status" value="1"/>
</dbReference>
<dbReference type="EMBL" id="JAIUJR010000001">
    <property type="protein sequence ID" value="MCA0131219.1"/>
    <property type="molecule type" value="Genomic_DNA"/>
</dbReference>
<evidence type="ECO:0000259" key="2">
    <source>
        <dbReference type="Pfam" id="PF01648"/>
    </source>
</evidence>
<dbReference type="InterPro" id="IPR037143">
    <property type="entry name" value="4-PPantetheinyl_Trfase_dom_sf"/>
</dbReference>
<dbReference type="GO" id="GO:0016740">
    <property type="term" value="F:transferase activity"/>
    <property type="evidence" value="ECO:0007669"/>
    <property type="project" value="UniProtKB-KW"/>
</dbReference>